<dbReference type="Pfam" id="PF13671">
    <property type="entry name" value="AAA_33"/>
    <property type="match status" value="1"/>
</dbReference>
<evidence type="ECO:0000313" key="1">
    <source>
        <dbReference type="EMBL" id="KAA2265667.1"/>
    </source>
</evidence>
<dbReference type="OrthoDB" id="7889077at2"/>
<comment type="caution">
    <text evidence="1">The sequence shown here is derived from an EMBL/GenBank/DDBJ whole genome shotgun (WGS) entry which is preliminary data.</text>
</comment>
<sequence>MFAVIVTGPPGAGKSTVATAVHDRLGDAGVANALMEVDELERCYPPLDEQHLFANLATICAAYREVGHDLMFVTATVEHDAYGERLLAAVGADAHLLVRLDAEPATLESRIRAREPAGWSGLEELVESSARLATELRGLGGVGLVLSTERATPDEVAARIEAAIGAARTGGVPPTPGR</sequence>
<keyword evidence="1" id="KW-0547">Nucleotide-binding</keyword>
<organism evidence="1 2">
    <name type="scientific">Solihabitans fulvus</name>
    <dbReference type="NCBI Taxonomy" id="1892852"/>
    <lineage>
        <taxon>Bacteria</taxon>
        <taxon>Bacillati</taxon>
        <taxon>Actinomycetota</taxon>
        <taxon>Actinomycetes</taxon>
        <taxon>Pseudonocardiales</taxon>
        <taxon>Pseudonocardiaceae</taxon>
        <taxon>Solihabitans</taxon>
    </lineage>
</organism>
<proteinExistence type="predicted"/>
<dbReference type="AlphaFoldDB" id="A0A5B2XPJ7"/>
<name>A0A5B2XPJ7_9PSEU</name>
<dbReference type="GO" id="GO:0005524">
    <property type="term" value="F:ATP binding"/>
    <property type="evidence" value="ECO:0007669"/>
    <property type="project" value="UniProtKB-KW"/>
</dbReference>
<dbReference type="EMBL" id="VUOB01000005">
    <property type="protein sequence ID" value="KAA2265667.1"/>
    <property type="molecule type" value="Genomic_DNA"/>
</dbReference>
<keyword evidence="1" id="KW-0067">ATP-binding</keyword>
<dbReference type="InterPro" id="IPR027417">
    <property type="entry name" value="P-loop_NTPase"/>
</dbReference>
<dbReference type="Gene3D" id="3.40.50.300">
    <property type="entry name" value="P-loop containing nucleotide triphosphate hydrolases"/>
    <property type="match status" value="1"/>
</dbReference>
<reference evidence="1 2" key="1">
    <citation type="submission" date="2019-09" db="EMBL/GenBank/DDBJ databases">
        <title>Goodfellowia gen. nov., a new genus of the Pseudonocardineae related to Actinoalloteichus, containing Goodfellowia coeruleoviolacea gen. nov., comb. nov. gen. nov., comb. nov.</title>
        <authorList>
            <person name="Labeda D."/>
        </authorList>
    </citation>
    <scope>NUCLEOTIDE SEQUENCE [LARGE SCALE GENOMIC DNA]</scope>
    <source>
        <strain evidence="1 2">AN110305</strain>
    </source>
</reference>
<accession>A0A5B2XPJ7</accession>
<dbReference type="RefSeq" id="WP_149847952.1">
    <property type="nucleotide sequence ID" value="NZ_VUOB01000005.1"/>
</dbReference>
<keyword evidence="2" id="KW-1185">Reference proteome</keyword>
<dbReference type="SUPFAM" id="SSF52540">
    <property type="entry name" value="P-loop containing nucleoside triphosphate hydrolases"/>
    <property type="match status" value="1"/>
</dbReference>
<gene>
    <name evidence="1" type="ORF">F0L68_03545</name>
</gene>
<reference evidence="1 2" key="2">
    <citation type="submission" date="2019-09" db="EMBL/GenBank/DDBJ databases">
        <authorList>
            <person name="Jin C."/>
        </authorList>
    </citation>
    <scope>NUCLEOTIDE SEQUENCE [LARGE SCALE GENOMIC DNA]</scope>
    <source>
        <strain evidence="1 2">AN110305</strain>
    </source>
</reference>
<evidence type="ECO:0000313" key="2">
    <source>
        <dbReference type="Proteomes" id="UP000323454"/>
    </source>
</evidence>
<protein>
    <submittedName>
        <fullName evidence="1">ATP-binding protein</fullName>
    </submittedName>
</protein>
<dbReference type="Proteomes" id="UP000323454">
    <property type="component" value="Unassembled WGS sequence"/>
</dbReference>